<keyword evidence="4" id="KW-1185">Reference proteome</keyword>
<reference evidence="2" key="2">
    <citation type="submission" date="2017-06" db="EMBL/GenBank/DDBJ databases">
        <title>WGS assembly of Brachypodium distachyon.</title>
        <authorList>
            <consortium name="The International Brachypodium Initiative"/>
            <person name="Lucas S."/>
            <person name="Harmon-Smith M."/>
            <person name="Lail K."/>
            <person name="Tice H."/>
            <person name="Grimwood J."/>
            <person name="Bruce D."/>
            <person name="Barry K."/>
            <person name="Shu S."/>
            <person name="Lindquist E."/>
            <person name="Wang M."/>
            <person name="Pitluck S."/>
            <person name="Vogel J.P."/>
            <person name="Garvin D.F."/>
            <person name="Mockler T.C."/>
            <person name="Schmutz J."/>
            <person name="Rokhsar D."/>
            <person name="Bevan M.W."/>
        </authorList>
    </citation>
    <scope>NUCLEOTIDE SEQUENCE</scope>
    <source>
        <strain evidence="2">Bd21</strain>
    </source>
</reference>
<protein>
    <submittedName>
        <fullName evidence="2 3">Uncharacterized protein</fullName>
    </submittedName>
</protein>
<sequence>MAPSPHRLPAVAGVRARGGVSPAAAPSLLYSSSSPSPSHPHIPVASSGGSCSARGLYAAGAIACFRLPSASASSATRQHVSGRRLVVHPRLLAKISENPVPWSEGHRIRRKSIWIPHAPRATGSSSARILKHFRPPGYRPSQNGKN</sequence>
<evidence type="ECO:0000313" key="3">
    <source>
        <dbReference type="EnsemblPlants" id="KQJ84207"/>
    </source>
</evidence>
<evidence type="ECO:0000313" key="2">
    <source>
        <dbReference type="EMBL" id="KQJ84207.1"/>
    </source>
</evidence>
<dbReference type="AlphaFoldDB" id="A0A0Q3E8J9"/>
<dbReference type="EnsemblPlants" id="KQJ84207">
    <property type="protein sequence ID" value="KQJ84207"/>
    <property type="gene ID" value="BRADI_5g19373v3"/>
</dbReference>
<accession>A0A0Q3E8J9</accession>
<reference evidence="2 3" key="1">
    <citation type="journal article" date="2010" name="Nature">
        <title>Genome sequencing and analysis of the model grass Brachypodium distachyon.</title>
        <authorList>
            <consortium name="International Brachypodium Initiative"/>
        </authorList>
    </citation>
    <scope>NUCLEOTIDE SEQUENCE [LARGE SCALE GENOMIC DNA]</scope>
    <source>
        <strain evidence="2 3">Bd21</strain>
    </source>
</reference>
<evidence type="ECO:0000313" key="4">
    <source>
        <dbReference type="Proteomes" id="UP000008810"/>
    </source>
</evidence>
<evidence type="ECO:0000256" key="1">
    <source>
        <dbReference type="SAM" id="MobiDB-lite"/>
    </source>
</evidence>
<name>A0A0Q3E8J9_BRADI</name>
<feature type="region of interest" description="Disordered" evidence="1">
    <location>
        <begin position="125"/>
        <end position="146"/>
    </location>
</feature>
<feature type="compositionally biased region" description="Low complexity" evidence="1">
    <location>
        <begin position="30"/>
        <end position="47"/>
    </location>
</feature>
<feature type="region of interest" description="Disordered" evidence="1">
    <location>
        <begin position="30"/>
        <end position="50"/>
    </location>
</feature>
<dbReference type="InParanoid" id="A0A0Q3E8J9"/>
<organism evidence="2">
    <name type="scientific">Brachypodium distachyon</name>
    <name type="common">Purple false brome</name>
    <name type="synonym">Trachynia distachya</name>
    <dbReference type="NCBI Taxonomy" id="15368"/>
    <lineage>
        <taxon>Eukaryota</taxon>
        <taxon>Viridiplantae</taxon>
        <taxon>Streptophyta</taxon>
        <taxon>Embryophyta</taxon>
        <taxon>Tracheophyta</taxon>
        <taxon>Spermatophyta</taxon>
        <taxon>Magnoliopsida</taxon>
        <taxon>Liliopsida</taxon>
        <taxon>Poales</taxon>
        <taxon>Poaceae</taxon>
        <taxon>BOP clade</taxon>
        <taxon>Pooideae</taxon>
        <taxon>Stipodae</taxon>
        <taxon>Brachypodieae</taxon>
        <taxon>Brachypodium</taxon>
    </lineage>
</organism>
<proteinExistence type="predicted"/>
<dbReference type="Proteomes" id="UP000008810">
    <property type="component" value="Chromosome 5"/>
</dbReference>
<gene>
    <name evidence="2" type="ORF">BRADI_5g19373v3</name>
</gene>
<dbReference type="Gramene" id="KQJ84207">
    <property type="protein sequence ID" value="KQJ84207"/>
    <property type="gene ID" value="BRADI_5g19373v3"/>
</dbReference>
<dbReference type="EMBL" id="CM000884">
    <property type="protein sequence ID" value="KQJ84207.1"/>
    <property type="molecule type" value="Genomic_DNA"/>
</dbReference>
<reference evidence="3" key="3">
    <citation type="submission" date="2018-08" db="UniProtKB">
        <authorList>
            <consortium name="EnsemblPlants"/>
        </authorList>
    </citation>
    <scope>IDENTIFICATION</scope>
    <source>
        <strain evidence="3">cv. Bd21</strain>
    </source>
</reference>